<evidence type="ECO:0000256" key="1">
    <source>
        <dbReference type="ARBA" id="ARBA00001231"/>
    </source>
</evidence>
<sequence>MKRFAILVCCVGFLCLLISGCLDIKVVKKKDAGHDQLAKMTMDEKIGQMVLAGIDGTTVTSQVQSFIKTSKVGGFILYGNNIVTADQTVGLLNALKNTNVQAGNPQPLFLSVDQEGGRVNRMPSSMMNTPTNRAIGNVDDQHFAFKIGKIIGQELDDFGFNMDFAPVMDIETNPTNPVIGDRSFGMDEELVSKLGVAEMKGIRSANIIPVIKHFPGHGDTSVDSHLDLPVVNHGLTRLKNVEWRPFQSAIEQGADVVMAAHLLLPKIDADHPASLSKRLITDDLRGLLHFKGVIISDDMTMGAITKHYDIGDAAVRSIQAGCDIVLVGHGDREVNKVYSAVKKAVNTGRLSKKRMDESVLRIIKLKHKYHLADQPNEPVNVAKINKEIRTILNQKKVSDSK</sequence>
<evidence type="ECO:0000256" key="2">
    <source>
        <dbReference type="ARBA" id="ARBA00005336"/>
    </source>
</evidence>
<dbReference type="InterPro" id="IPR036962">
    <property type="entry name" value="Glyco_hydro_3_N_sf"/>
</dbReference>
<evidence type="ECO:0000256" key="3">
    <source>
        <dbReference type="ARBA" id="ARBA00012663"/>
    </source>
</evidence>
<evidence type="ECO:0000313" key="7">
    <source>
        <dbReference type="EMBL" id="MFC4619584.1"/>
    </source>
</evidence>
<protein>
    <recommendedName>
        <fullName evidence="3">beta-N-acetylhexosaminidase</fullName>
        <ecNumber evidence="3">3.2.1.52</ecNumber>
    </recommendedName>
</protein>
<keyword evidence="4 7" id="KW-0378">Hydrolase</keyword>
<comment type="caution">
    <text evidence="7">The sequence shown here is derived from an EMBL/GenBank/DDBJ whole genome shotgun (WGS) entry which is preliminary data.</text>
</comment>
<dbReference type="EMBL" id="JBHSFW010000010">
    <property type="protein sequence ID" value="MFC4619584.1"/>
    <property type="molecule type" value="Genomic_DNA"/>
</dbReference>
<name>A0ABV9GPR5_9BACL</name>
<organism evidence="7 8">
    <name type="scientific">Camelliibacillus cellulosilyticus</name>
    <dbReference type="NCBI Taxonomy" id="2174486"/>
    <lineage>
        <taxon>Bacteria</taxon>
        <taxon>Bacillati</taxon>
        <taxon>Bacillota</taxon>
        <taxon>Bacilli</taxon>
        <taxon>Bacillales</taxon>
        <taxon>Sporolactobacillaceae</taxon>
        <taxon>Camelliibacillus</taxon>
    </lineage>
</organism>
<dbReference type="InterPro" id="IPR050226">
    <property type="entry name" value="NagZ_Beta-hexosaminidase"/>
</dbReference>
<dbReference type="SUPFAM" id="SSF51445">
    <property type="entry name" value="(Trans)glycosidases"/>
    <property type="match status" value="1"/>
</dbReference>
<dbReference type="PROSITE" id="PS51257">
    <property type="entry name" value="PROKAR_LIPOPROTEIN"/>
    <property type="match status" value="1"/>
</dbReference>
<dbReference type="Gene3D" id="3.20.20.300">
    <property type="entry name" value="Glycoside hydrolase, family 3, N-terminal domain"/>
    <property type="match status" value="1"/>
</dbReference>
<evidence type="ECO:0000313" key="8">
    <source>
        <dbReference type="Proteomes" id="UP001596022"/>
    </source>
</evidence>
<dbReference type="InterPro" id="IPR001764">
    <property type="entry name" value="Glyco_hydro_3_N"/>
</dbReference>
<comment type="similarity">
    <text evidence="2">Belongs to the glycosyl hydrolase 3 family.</text>
</comment>
<accession>A0ABV9GPR5</accession>
<dbReference type="EC" id="3.2.1.52" evidence="3"/>
<keyword evidence="8" id="KW-1185">Reference proteome</keyword>
<dbReference type="RefSeq" id="WP_376846679.1">
    <property type="nucleotide sequence ID" value="NZ_JBHSFW010000010.1"/>
</dbReference>
<dbReference type="Pfam" id="PF00933">
    <property type="entry name" value="Glyco_hydro_3"/>
    <property type="match status" value="1"/>
</dbReference>
<keyword evidence="5 7" id="KW-0326">Glycosidase</keyword>
<dbReference type="GO" id="GO:0004563">
    <property type="term" value="F:beta-N-acetylhexosaminidase activity"/>
    <property type="evidence" value="ECO:0007669"/>
    <property type="project" value="UniProtKB-EC"/>
</dbReference>
<comment type="catalytic activity">
    <reaction evidence="1">
        <text>Hydrolysis of terminal non-reducing N-acetyl-D-hexosamine residues in N-acetyl-beta-D-hexosaminides.</text>
        <dbReference type="EC" id="3.2.1.52"/>
    </reaction>
</comment>
<reference evidence="8" key="1">
    <citation type="journal article" date="2019" name="Int. J. Syst. Evol. Microbiol.">
        <title>The Global Catalogue of Microorganisms (GCM) 10K type strain sequencing project: providing services to taxonomists for standard genome sequencing and annotation.</title>
        <authorList>
            <consortium name="The Broad Institute Genomics Platform"/>
            <consortium name="The Broad Institute Genome Sequencing Center for Infectious Disease"/>
            <person name="Wu L."/>
            <person name="Ma J."/>
        </authorList>
    </citation>
    <scope>NUCLEOTIDE SEQUENCE [LARGE SCALE GENOMIC DNA]</scope>
    <source>
        <strain evidence="8">CGMCC 1.16306</strain>
    </source>
</reference>
<evidence type="ECO:0000259" key="6">
    <source>
        <dbReference type="Pfam" id="PF00933"/>
    </source>
</evidence>
<dbReference type="InterPro" id="IPR017853">
    <property type="entry name" value="GH"/>
</dbReference>
<gene>
    <name evidence="7" type="primary">nagZ</name>
    <name evidence="7" type="ORF">ACFO4N_12755</name>
</gene>
<feature type="domain" description="Glycoside hydrolase family 3 N-terminal" evidence="6">
    <location>
        <begin position="41"/>
        <end position="365"/>
    </location>
</feature>
<dbReference type="PANTHER" id="PTHR30480">
    <property type="entry name" value="BETA-HEXOSAMINIDASE-RELATED"/>
    <property type="match status" value="1"/>
</dbReference>
<dbReference type="PANTHER" id="PTHR30480:SF13">
    <property type="entry name" value="BETA-HEXOSAMINIDASE"/>
    <property type="match status" value="1"/>
</dbReference>
<evidence type="ECO:0000256" key="5">
    <source>
        <dbReference type="ARBA" id="ARBA00023295"/>
    </source>
</evidence>
<dbReference type="NCBIfam" id="NF003740">
    <property type="entry name" value="PRK05337.1"/>
    <property type="match status" value="1"/>
</dbReference>
<evidence type="ECO:0000256" key="4">
    <source>
        <dbReference type="ARBA" id="ARBA00022801"/>
    </source>
</evidence>
<proteinExistence type="inferred from homology"/>
<dbReference type="Proteomes" id="UP001596022">
    <property type="component" value="Unassembled WGS sequence"/>
</dbReference>